<dbReference type="RefSeq" id="WP_354552416.1">
    <property type="nucleotide sequence ID" value="NZ_JBEPSD010000003.1"/>
</dbReference>
<proteinExistence type="predicted"/>
<evidence type="ECO:0000313" key="2">
    <source>
        <dbReference type="EMBL" id="MET4570820.1"/>
    </source>
</evidence>
<gene>
    <name evidence="2" type="ORF">ABIE04_003199</name>
</gene>
<protein>
    <submittedName>
        <fullName evidence="2">PEP-CTERM/exosortase A-associated glycosyltransferase</fullName>
    </submittedName>
</protein>
<evidence type="ECO:0000259" key="1">
    <source>
        <dbReference type="Pfam" id="PF13579"/>
    </source>
</evidence>
<dbReference type="PANTHER" id="PTHR45947:SF3">
    <property type="entry name" value="SULFOQUINOVOSYL TRANSFERASE SQD2"/>
    <property type="match status" value="1"/>
</dbReference>
<dbReference type="PANTHER" id="PTHR45947">
    <property type="entry name" value="SULFOQUINOVOSYL TRANSFERASE SQD2"/>
    <property type="match status" value="1"/>
</dbReference>
<dbReference type="Proteomes" id="UP001549251">
    <property type="component" value="Unassembled WGS sequence"/>
</dbReference>
<dbReference type="EMBL" id="JBEPSD010000003">
    <property type="protein sequence ID" value="MET4570820.1"/>
    <property type="molecule type" value="Genomic_DNA"/>
</dbReference>
<sequence length="433" mass="47868">MNDVLSIAQRQARPGTSADRPLRILHVLDHSLPLHSGYTFRTLAILGAQRALGWETMQLTGPKQGNDRQREEHVGDWMFYRTPPASGLLARLPLLQHRYLMRALQTRLAEVVDSVRPDIIHAHSPALDAFPALAVGRAVGIPVVYEVRAFWEDAAVDLGTAREGGPRYRLTRALETRALQRADAVTTICDGLRGDMLKRGIPADKITVIPNAVDTSQFRFTATNDVELLEAYGLTRGSTLGFAGSFYAYEGLDMLLRAMPLVLRAVPQARLLLLGGGPQDADLRALATHLGLERVVHFVGRVPHSEVTRYYSAMDVMVYPRISRRLTELVTPLKPLEAMAMGKLVAASDVGGHRELVRDGHNGHLFPAGSAEALAQCLIKLLQTPASWDKVIANGREFVERERTWSASVARYRAVYTDALDRQRRSTGGAHER</sequence>
<evidence type="ECO:0000313" key="3">
    <source>
        <dbReference type="Proteomes" id="UP001549251"/>
    </source>
</evidence>
<dbReference type="CDD" id="cd03794">
    <property type="entry name" value="GT4_WbuB-like"/>
    <property type="match status" value="1"/>
</dbReference>
<keyword evidence="3" id="KW-1185">Reference proteome</keyword>
<feature type="domain" description="Glycosyltransferase subfamily 4-like N-terminal" evidence="1">
    <location>
        <begin position="37"/>
        <end position="211"/>
    </location>
</feature>
<dbReference type="NCBIfam" id="TIGR04063">
    <property type="entry name" value="stp3"/>
    <property type="match status" value="1"/>
</dbReference>
<comment type="caution">
    <text evidence="2">The sequence shown here is derived from an EMBL/GenBank/DDBJ whole genome shotgun (WGS) entry which is preliminary data.</text>
</comment>
<organism evidence="2 3">
    <name type="scientific">Rhodanobacter soli</name>
    <dbReference type="NCBI Taxonomy" id="590609"/>
    <lineage>
        <taxon>Bacteria</taxon>
        <taxon>Pseudomonadati</taxon>
        <taxon>Pseudomonadota</taxon>
        <taxon>Gammaproteobacteria</taxon>
        <taxon>Lysobacterales</taxon>
        <taxon>Rhodanobacteraceae</taxon>
        <taxon>Rhodanobacter</taxon>
    </lineage>
</organism>
<name>A0ABV2Q0K4_9GAMM</name>
<dbReference type="SUPFAM" id="SSF53756">
    <property type="entry name" value="UDP-Glycosyltransferase/glycogen phosphorylase"/>
    <property type="match status" value="1"/>
</dbReference>
<dbReference type="InterPro" id="IPR050194">
    <property type="entry name" value="Glycosyltransferase_grp1"/>
</dbReference>
<dbReference type="Pfam" id="PF13692">
    <property type="entry name" value="Glyco_trans_1_4"/>
    <property type="match status" value="1"/>
</dbReference>
<reference evidence="2 3" key="1">
    <citation type="submission" date="2024-06" db="EMBL/GenBank/DDBJ databases">
        <title>Sorghum-associated microbial communities from plants grown in Nebraska, USA.</title>
        <authorList>
            <person name="Schachtman D."/>
        </authorList>
    </citation>
    <scope>NUCLEOTIDE SEQUENCE [LARGE SCALE GENOMIC DNA]</scope>
    <source>
        <strain evidence="2 3">1757</strain>
    </source>
</reference>
<accession>A0ABV2Q0K4</accession>
<dbReference type="InterPro" id="IPR024004">
    <property type="entry name" value="PEP-CTERM/XrtA_GlycosylTrfase"/>
</dbReference>
<dbReference type="Pfam" id="PF13579">
    <property type="entry name" value="Glyco_trans_4_4"/>
    <property type="match status" value="1"/>
</dbReference>
<dbReference type="InterPro" id="IPR028098">
    <property type="entry name" value="Glyco_trans_4-like_N"/>
</dbReference>
<dbReference type="Gene3D" id="3.40.50.2000">
    <property type="entry name" value="Glycogen Phosphorylase B"/>
    <property type="match status" value="2"/>
</dbReference>